<dbReference type="InterPro" id="IPR001433">
    <property type="entry name" value="OxRdtase_FAD/NAD-bd"/>
</dbReference>
<dbReference type="CDD" id="cd11068">
    <property type="entry name" value="CYP120A1"/>
    <property type="match status" value="1"/>
</dbReference>
<evidence type="ECO:0000256" key="4">
    <source>
        <dbReference type="ARBA" id="ARBA00010018"/>
    </source>
</evidence>
<dbReference type="FunFam" id="1.10.630.10:FF:000040">
    <property type="entry name" value="Bifunctional cytochrome P450/NADPH--P450 reductase"/>
    <property type="match status" value="1"/>
</dbReference>
<keyword evidence="19" id="KW-1185">Reference proteome</keyword>
<dbReference type="AlphaFoldDB" id="A0A5N5QFV5"/>
<dbReference type="Gene3D" id="3.40.50.80">
    <property type="entry name" value="Nucleotide-binding domain of ferredoxin-NADP reductase (FNR) module"/>
    <property type="match status" value="1"/>
</dbReference>
<evidence type="ECO:0000256" key="10">
    <source>
        <dbReference type="ARBA" id="ARBA00022827"/>
    </source>
</evidence>
<evidence type="ECO:0000256" key="9">
    <source>
        <dbReference type="ARBA" id="ARBA00022723"/>
    </source>
</evidence>
<dbReference type="InterPro" id="IPR036396">
    <property type="entry name" value="Cyt_P450_sf"/>
</dbReference>
<dbReference type="PANTHER" id="PTHR19384">
    <property type="entry name" value="NITRIC OXIDE SYNTHASE-RELATED"/>
    <property type="match status" value="1"/>
</dbReference>
<dbReference type="GO" id="GO:0005506">
    <property type="term" value="F:iron ion binding"/>
    <property type="evidence" value="ECO:0007669"/>
    <property type="project" value="InterPro"/>
</dbReference>
<dbReference type="SUPFAM" id="SSF48264">
    <property type="entry name" value="Cytochrome P450"/>
    <property type="match status" value="1"/>
</dbReference>
<dbReference type="InterPro" id="IPR008254">
    <property type="entry name" value="Flavodoxin/NO_synth"/>
</dbReference>
<evidence type="ECO:0000256" key="14">
    <source>
        <dbReference type="ARBA" id="ARBA00023033"/>
    </source>
</evidence>
<evidence type="ECO:0000256" key="3">
    <source>
        <dbReference type="ARBA" id="ARBA00001974"/>
    </source>
</evidence>
<evidence type="ECO:0000256" key="7">
    <source>
        <dbReference type="ARBA" id="ARBA00022630"/>
    </source>
</evidence>
<organism evidence="18 19">
    <name type="scientific">Ceratobasidium theobromae</name>
    <dbReference type="NCBI Taxonomy" id="1582974"/>
    <lineage>
        <taxon>Eukaryota</taxon>
        <taxon>Fungi</taxon>
        <taxon>Dikarya</taxon>
        <taxon>Basidiomycota</taxon>
        <taxon>Agaricomycotina</taxon>
        <taxon>Agaricomycetes</taxon>
        <taxon>Cantharellales</taxon>
        <taxon>Ceratobasidiaceae</taxon>
        <taxon>Ceratobasidium</taxon>
    </lineage>
</organism>
<evidence type="ECO:0000256" key="6">
    <source>
        <dbReference type="ARBA" id="ARBA00022617"/>
    </source>
</evidence>
<comment type="similarity">
    <text evidence="4">In the N-terminal section; belongs to the cytochrome P450 family.</text>
</comment>
<dbReference type="InterPro" id="IPR023173">
    <property type="entry name" value="NADPH_Cyt_P450_Rdtase_alpha"/>
</dbReference>
<evidence type="ECO:0000313" key="19">
    <source>
        <dbReference type="Proteomes" id="UP000383932"/>
    </source>
</evidence>
<dbReference type="GO" id="GO:0005829">
    <property type="term" value="C:cytosol"/>
    <property type="evidence" value="ECO:0007669"/>
    <property type="project" value="TreeGrafter"/>
</dbReference>
<dbReference type="Pfam" id="PF00667">
    <property type="entry name" value="FAD_binding_1"/>
    <property type="match status" value="1"/>
</dbReference>
<sequence length="1046" mass="115654">MTTCIPRPPGLPLIGNLSLIDADLPTESFALLAKKYGEIYNLKILANIVCISTVKLAQEVLDEKRFHKAIESVLQELRNLGEDGLFTAYHGEPSWGIAHRILMPAFGPLSIKNMFNDMLDVVSQLVLKWERFGPQHEIDPTDDFTRLALDTISLCTFNYRLNTFYTEEPPFVKAMVDFLLECNMRTRRLGFMKLLAFRANAKYAADMKVMIEIASQIVQDRKKNPIDKKDLLNAMLHGKDPQTGEGLTDSNIQAQMITFLIAGHETTAGMLSFVMAHVLERPDVYAKIRQEVDMVLGKEPIKFEHLSKLTYINAVLRESLRVTPSIGEFIVTCDKDEIIGDGKYLIPKGSIVNLLIKSIGTDPAVWGEDADNFNPDRMLDGKFEALPQKAWIPFGSGARACIGRVFAWQEALIALATIFQKFDFVPVNPSYILRIKQTLTLKPLEFKFRAIPRKDAPSFSVISLTPPTVVAEQAENTVMSGAEKGIPLYVLYGSNSGSCEGFAQTIASKAAGKGFCANVDALDTAANNIPRGGPVIIVTASFEGEPADNAGHFVESLTTTAGVKNLEGVSFAVFGAGNHDWAQSYQRIPRLIDGILEKKGARRLLELGEGDAGGGSFIESFNEWEEALWEILSKEYHIETKGGSNIPSVSMELVGAPTDRAATLQQPDSQLGIVVENRLLTTVGAPAKHHIEFELPEGMSYQTGNYLAILPTNPPEYVRRVLARFKVSPEQQAIFSAIRPTTLPIGKPVNISDILYGFVEIGQSITKRNISTLLDHAKDPSTRADLEVLLATYNLKEGKPHSSLLDLLEKYPDIDLPLEDFIASLPSMRIRQYSISSSPFSDPSRVTLTFGVVTHGRFLGVASNYLANLRKGDRVQMAVRPSPKAFHPPSDPSVPMVLFAAGSGMAPFRGFLQERALQAQAGRQVGKSLLFFGCRKPDEDYLYGDKELAEWEAQGVVDVRVAFSRAPEKSRGQKYVQHLIWADRSVVREYFDKGAKFYTCGGSQIAAGIRETFIRIIAEYVSGNETQAAELFKKIQSERYATDVFG</sequence>
<dbReference type="InterPro" id="IPR001128">
    <property type="entry name" value="Cyt_P450"/>
</dbReference>
<dbReference type="GO" id="GO:0010181">
    <property type="term" value="F:FMN binding"/>
    <property type="evidence" value="ECO:0007669"/>
    <property type="project" value="InterPro"/>
</dbReference>
<dbReference type="InterPro" id="IPR039261">
    <property type="entry name" value="FNR_nucleotide-bd"/>
</dbReference>
<dbReference type="PRINTS" id="PR00463">
    <property type="entry name" value="EP450I"/>
</dbReference>
<dbReference type="Gene3D" id="2.40.30.10">
    <property type="entry name" value="Translation factors"/>
    <property type="match status" value="1"/>
</dbReference>
<dbReference type="Pfam" id="PF00258">
    <property type="entry name" value="Flavodoxin_1"/>
    <property type="match status" value="1"/>
</dbReference>
<dbReference type="PANTHER" id="PTHR19384:SF127">
    <property type="entry name" value="BIFUNCTIONAL CYTOCHROME P450_NADPH--P450 REDUCTASE"/>
    <property type="match status" value="1"/>
</dbReference>
<comment type="cofactor">
    <cofactor evidence="1">
        <name>FMN</name>
        <dbReference type="ChEBI" id="CHEBI:58210"/>
    </cofactor>
</comment>
<feature type="domain" description="FAD-binding FR-type" evidence="17">
    <location>
        <begin position="667"/>
        <end position="888"/>
    </location>
</feature>
<evidence type="ECO:0000256" key="13">
    <source>
        <dbReference type="ARBA" id="ARBA00023004"/>
    </source>
</evidence>
<evidence type="ECO:0000256" key="5">
    <source>
        <dbReference type="ARBA" id="ARBA00022448"/>
    </source>
</evidence>
<keyword evidence="10" id="KW-0274">FAD</keyword>
<evidence type="ECO:0000256" key="15">
    <source>
        <dbReference type="PIRSR" id="PIRSR000209-1"/>
    </source>
</evidence>
<evidence type="ECO:0000259" key="16">
    <source>
        <dbReference type="PROSITE" id="PS50902"/>
    </source>
</evidence>
<reference evidence="18 19" key="1">
    <citation type="journal article" date="2019" name="Fungal Biol. Biotechnol.">
        <title>Draft genome sequence of fastidious pathogen Ceratobasidium theobromae, which causes vascular-streak dieback in Theobroma cacao.</title>
        <authorList>
            <person name="Ali S.S."/>
            <person name="Asman A."/>
            <person name="Shao J."/>
            <person name="Firmansyah A.P."/>
            <person name="Susilo A.W."/>
            <person name="Rosmana A."/>
            <person name="McMahon P."/>
            <person name="Junaid M."/>
            <person name="Guest D."/>
            <person name="Kheng T.Y."/>
            <person name="Meinhardt L.W."/>
            <person name="Bailey B.A."/>
        </authorList>
    </citation>
    <scope>NUCLEOTIDE SEQUENCE [LARGE SCALE GENOMIC DNA]</scope>
    <source>
        <strain evidence="18 19">CT2</strain>
    </source>
</reference>
<dbReference type="Gene3D" id="1.20.990.10">
    <property type="entry name" value="NADPH-cytochrome p450 Reductase, Chain A, domain 3"/>
    <property type="match status" value="1"/>
</dbReference>
<keyword evidence="5" id="KW-0813">Transport</keyword>
<evidence type="ECO:0000256" key="1">
    <source>
        <dbReference type="ARBA" id="ARBA00001917"/>
    </source>
</evidence>
<keyword evidence="14" id="KW-0503">Monooxygenase</keyword>
<gene>
    <name evidence="18" type="ORF">CTheo_6152</name>
</gene>
<dbReference type="SUPFAM" id="SSF52218">
    <property type="entry name" value="Flavoproteins"/>
    <property type="match status" value="1"/>
</dbReference>
<dbReference type="InterPro" id="IPR017927">
    <property type="entry name" value="FAD-bd_FR_type"/>
</dbReference>
<keyword evidence="9 15" id="KW-0479">Metal-binding</keyword>
<dbReference type="SUPFAM" id="SSF63380">
    <property type="entry name" value="Riboflavin synthase domain-like"/>
    <property type="match status" value="1"/>
</dbReference>
<dbReference type="InterPro" id="IPR029039">
    <property type="entry name" value="Flavoprotein-like_sf"/>
</dbReference>
<dbReference type="SUPFAM" id="SSF52343">
    <property type="entry name" value="Ferredoxin reductase-like, C-terminal NADP-linked domain"/>
    <property type="match status" value="1"/>
</dbReference>
<keyword evidence="8" id="KW-0288">FMN</keyword>
<keyword evidence="6 15" id="KW-0349">Heme</keyword>
<dbReference type="PROSITE" id="PS51384">
    <property type="entry name" value="FAD_FR"/>
    <property type="match status" value="1"/>
</dbReference>
<dbReference type="Proteomes" id="UP000383932">
    <property type="component" value="Unassembled WGS sequence"/>
</dbReference>
<evidence type="ECO:0000256" key="11">
    <source>
        <dbReference type="ARBA" id="ARBA00022857"/>
    </source>
</evidence>
<protein>
    <submittedName>
        <fullName evidence="18">Cytochrome P450 family protein</fullName>
    </submittedName>
</protein>
<keyword evidence="11" id="KW-0521">NADP</keyword>
<evidence type="ECO:0000256" key="12">
    <source>
        <dbReference type="ARBA" id="ARBA00023002"/>
    </source>
</evidence>
<feature type="binding site" description="axial binding residue" evidence="15">
    <location>
        <position position="401"/>
    </location>
    <ligand>
        <name>heme</name>
        <dbReference type="ChEBI" id="CHEBI:30413"/>
    </ligand>
    <ligandPart>
        <name>Fe</name>
        <dbReference type="ChEBI" id="CHEBI:18248"/>
    </ligandPart>
</feature>
<dbReference type="Gene3D" id="1.10.630.10">
    <property type="entry name" value="Cytochrome P450"/>
    <property type="match status" value="1"/>
</dbReference>
<dbReference type="InterPro" id="IPR023206">
    <property type="entry name" value="Bifunctional_P450_P450_red"/>
</dbReference>
<dbReference type="GO" id="GO:0070330">
    <property type="term" value="F:aromatase activity"/>
    <property type="evidence" value="ECO:0007669"/>
    <property type="project" value="InterPro"/>
</dbReference>
<dbReference type="InterPro" id="IPR002401">
    <property type="entry name" value="Cyt_P450_E_grp-I"/>
</dbReference>
<dbReference type="PRINTS" id="PR00385">
    <property type="entry name" value="P450"/>
</dbReference>
<comment type="cofactor">
    <cofactor evidence="2 15">
        <name>heme</name>
        <dbReference type="ChEBI" id="CHEBI:30413"/>
    </cofactor>
</comment>
<dbReference type="GO" id="GO:0003958">
    <property type="term" value="F:NADPH-hemoprotein reductase activity"/>
    <property type="evidence" value="ECO:0007669"/>
    <property type="project" value="InterPro"/>
</dbReference>
<dbReference type="PROSITE" id="PS50902">
    <property type="entry name" value="FLAVODOXIN_LIKE"/>
    <property type="match status" value="1"/>
</dbReference>
<dbReference type="Pfam" id="PF00175">
    <property type="entry name" value="NAD_binding_1"/>
    <property type="match status" value="1"/>
</dbReference>
<dbReference type="InterPro" id="IPR003097">
    <property type="entry name" value="CysJ-like_FAD-binding"/>
</dbReference>
<dbReference type="Pfam" id="PF00067">
    <property type="entry name" value="p450"/>
    <property type="match status" value="1"/>
</dbReference>
<name>A0A5N5QFV5_9AGAM</name>
<keyword evidence="7" id="KW-0285">Flavoprotein</keyword>
<dbReference type="CDD" id="cd06206">
    <property type="entry name" value="bifunctional_CYPOR"/>
    <property type="match status" value="1"/>
</dbReference>
<dbReference type="PIRSF" id="PIRSF000209">
    <property type="entry name" value="Bifunctional_P450_P450R"/>
    <property type="match status" value="1"/>
</dbReference>
<dbReference type="EMBL" id="SSOP01000172">
    <property type="protein sequence ID" value="KAB5590413.1"/>
    <property type="molecule type" value="Genomic_DNA"/>
</dbReference>
<keyword evidence="13 15" id="KW-0408">Iron</keyword>
<dbReference type="Gene3D" id="3.40.50.360">
    <property type="match status" value="1"/>
</dbReference>
<evidence type="ECO:0000256" key="2">
    <source>
        <dbReference type="ARBA" id="ARBA00001971"/>
    </source>
</evidence>
<dbReference type="InterPro" id="IPR017972">
    <property type="entry name" value="Cyt_P450_CS"/>
</dbReference>
<evidence type="ECO:0000259" key="17">
    <source>
        <dbReference type="PROSITE" id="PS51384"/>
    </source>
</evidence>
<feature type="domain" description="Flavodoxin-like" evidence="16">
    <location>
        <begin position="488"/>
        <end position="629"/>
    </location>
</feature>
<evidence type="ECO:0000313" key="18">
    <source>
        <dbReference type="EMBL" id="KAB5590413.1"/>
    </source>
</evidence>
<dbReference type="GO" id="GO:0050660">
    <property type="term" value="F:flavin adenine dinucleotide binding"/>
    <property type="evidence" value="ECO:0007669"/>
    <property type="project" value="TreeGrafter"/>
</dbReference>
<dbReference type="InterPro" id="IPR017938">
    <property type="entry name" value="Riboflavin_synthase-like_b-brl"/>
</dbReference>
<comment type="caution">
    <text evidence="18">The sequence shown here is derived from an EMBL/GenBank/DDBJ whole genome shotgun (WGS) entry which is preliminary data.</text>
</comment>
<keyword evidence="12" id="KW-0560">Oxidoreductase</keyword>
<dbReference type="GO" id="GO:0020037">
    <property type="term" value="F:heme binding"/>
    <property type="evidence" value="ECO:0007669"/>
    <property type="project" value="InterPro"/>
</dbReference>
<evidence type="ECO:0000256" key="8">
    <source>
        <dbReference type="ARBA" id="ARBA00022643"/>
    </source>
</evidence>
<dbReference type="OrthoDB" id="1470350at2759"/>
<accession>A0A5N5QFV5</accession>
<comment type="cofactor">
    <cofactor evidence="3">
        <name>FAD</name>
        <dbReference type="ChEBI" id="CHEBI:57692"/>
    </cofactor>
</comment>
<proteinExistence type="inferred from homology"/>
<dbReference type="PROSITE" id="PS00086">
    <property type="entry name" value="CYTOCHROME_P450"/>
    <property type="match status" value="1"/>
</dbReference>